<organism evidence="1 2">
    <name type="scientific">Vibrio campbellii</name>
    <dbReference type="NCBI Taxonomy" id="680"/>
    <lineage>
        <taxon>Bacteria</taxon>
        <taxon>Pseudomonadati</taxon>
        <taxon>Pseudomonadota</taxon>
        <taxon>Gammaproteobacteria</taxon>
        <taxon>Vibrionales</taxon>
        <taxon>Vibrionaceae</taxon>
        <taxon>Vibrio</taxon>
    </lineage>
</organism>
<accession>A0ACC7R7Z3</accession>
<name>A0ACC7R7Z3_9VIBR</name>
<gene>
    <name evidence="1" type="ORF">REH74_008915</name>
</gene>
<feature type="non-terminal residue" evidence="1">
    <location>
        <position position="444"/>
    </location>
</feature>
<reference evidence="1" key="1">
    <citation type="submission" date="2024-11" db="EMBL/GenBank/DDBJ databases">
        <title>Identification of new Vibrio campbellii strains harboring the pVA1 plasmid isolated from Penaeus vannamei postlarvae affected by outbreaks of acute hepatopancreatic necrosis disease (AHPND) in Mexico.</title>
        <authorList>
            <person name="Gomez-Gil B."/>
            <person name="Enciso-Ibarra J."/>
        </authorList>
    </citation>
    <scope>NUCLEOTIDE SEQUENCE</scope>
    <source>
        <strain evidence="1">M270204</strain>
    </source>
</reference>
<evidence type="ECO:0000313" key="1">
    <source>
        <dbReference type="EMBL" id="MGI1897636.1"/>
    </source>
</evidence>
<comment type="caution">
    <text evidence="1">The sequence shown here is derived from an EMBL/GenBank/DDBJ whole genome shotgun (WGS) entry which is preliminary data.</text>
</comment>
<sequence>MAEFTFLNPYWLLGLLVIPVVLALNSQYRTKKSSLIAPHLAKMLGHSVKTKHYFAIWGLAWAIACIALASPSWQSNTRPSFELSQNRVLVLDMSRSMYATDVKPNRLSQTRYKALDLLPKWKEGSTGLVAYAGDAYTLSPLTTDSSTLAGIIENLSPELMPYQGSNLPSAIETALGQFTQAGVNQGDIVVLADDLDDSELSRSLALLNGKDIRVSVLAIGTSTGAPIALPDGSLMKSRQGNTVVAKTNLKNLQKLAKETGGLFVPIQHNNRDVENIAAFTNNASNNLAAKQSEDVKTDSRLNGGFWLLPLLLIPAALLFRRGMIWVLVATVLPMSWTPKAEANAFLNQNQQGEQLYQQGEYEKAQNTFTDPNWKGAASYQAGDYESAIEAFSNNPSLDGRYNLANALAQNGQLEDAAALYKQLVKEKPDFEAAKKNLSVVEEKL</sequence>
<evidence type="ECO:0000313" key="2">
    <source>
        <dbReference type="Proteomes" id="UP001354073"/>
    </source>
</evidence>
<dbReference type="EMBL" id="JAVHXJ020000029">
    <property type="protein sequence ID" value="MGI1897636.1"/>
    <property type="molecule type" value="Genomic_DNA"/>
</dbReference>
<dbReference type="Proteomes" id="UP001354073">
    <property type="component" value="Unassembled WGS sequence"/>
</dbReference>
<proteinExistence type="predicted"/>
<protein>
    <submittedName>
        <fullName evidence="1">VWA domain-containing protein</fullName>
    </submittedName>
</protein>